<dbReference type="Gene3D" id="3.20.20.450">
    <property type="entry name" value="EAL domain"/>
    <property type="match status" value="1"/>
</dbReference>
<keyword evidence="6" id="KW-1185">Reference proteome</keyword>
<dbReference type="InterPro" id="IPR000160">
    <property type="entry name" value="GGDEF_dom"/>
</dbReference>
<dbReference type="Pfam" id="PF00072">
    <property type="entry name" value="Response_reg"/>
    <property type="match status" value="1"/>
</dbReference>
<dbReference type="CDD" id="cd01948">
    <property type="entry name" value="EAL"/>
    <property type="match status" value="1"/>
</dbReference>
<dbReference type="PANTHER" id="PTHR33121:SF70">
    <property type="entry name" value="SIGNALING PROTEIN YKOW"/>
    <property type="match status" value="1"/>
</dbReference>
<dbReference type="InterPro" id="IPR029787">
    <property type="entry name" value="Nucleotide_cyclase"/>
</dbReference>
<feature type="domain" description="GGDEF" evidence="4">
    <location>
        <begin position="350"/>
        <end position="477"/>
    </location>
</feature>
<dbReference type="PATRIC" id="fig|1249627.3.peg.541"/>
<evidence type="ECO:0000259" key="4">
    <source>
        <dbReference type="PROSITE" id="PS50887"/>
    </source>
</evidence>
<dbReference type="SMART" id="SM00052">
    <property type="entry name" value="EAL"/>
    <property type="match status" value="1"/>
</dbReference>
<evidence type="ECO:0000259" key="3">
    <source>
        <dbReference type="PROSITE" id="PS50883"/>
    </source>
</evidence>
<keyword evidence="1" id="KW-0597">Phosphoprotein</keyword>
<feature type="domain" description="Response regulatory" evidence="2">
    <location>
        <begin position="35"/>
        <end position="159"/>
    </location>
</feature>
<accession>W9W2B4</accession>
<evidence type="ECO:0000259" key="2">
    <source>
        <dbReference type="PROSITE" id="PS50110"/>
    </source>
</evidence>
<evidence type="ECO:0000313" key="5">
    <source>
        <dbReference type="EMBL" id="EXJ16720.1"/>
    </source>
</evidence>
<feature type="domain" description="EAL" evidence="3">
    <location>
        <begin position="486"/>
        <end position="739"/>
    </location>
</feature>
<dbReference type="SMART" id="SM00448">
    <property type="entry name" value="REC"/>
    <property type="match status" value="1"/>
</dbReference>
<proteinExistence type="predicted"/>
<dbReference type="InterPro" id="IPR050706">
    <property type="entry name" value="Cyclic-di-GMP_PDE-like"/>
</dbReference>
<feature type="modified residue" description="4-aspartylphosphate" evidence="1">
    <location>
        <position position="90"/>
    </location>
</feature>
<dbReference type="InterPro" id="IPR043128">
    <property type="entry name" value="Rev_trsase/Diguanyl_cyclase"/>
</dbReference>
<dbReference type="Gene3D" id="3.40.50.2300">
    <property type="match status" value="1"/>
</dbReference>
<evidence type="ECO:0000256" key="1">
    <source>
        <dbReference type="PROSITE-ProRule" id="PRU00169"/>
    </source>
</evidence>
<dbReference type="EMBL" id="AONC01000006">
    <property type="protein sequence ID" value="EXJ16720.1"/>
    <property type="molecule type" value="Genomic_DNA"/>
</dbReference>
<dbReference type="eggNOG" id="COG0784">
    <property type="taxonomic scope" value="Bacteria"/>
</dbReference>
<evidence type="ECO:0000313" key="6">
    <source>
        <dbReference type="Proteomes" id="UP000019460"/>
    </source>
</evidence>
<dbReference type="PROSITE" id="PS50110">
    <property type="entry name" value="RESPONSE_REGULATORY"/>
    <property type="match status" value="1"/>
</dbReference>
<dbReference type="Gene3D" id="3.30.70.270">
    <property type="match status" value="1"/>
</dbReference>
<dbReference type="InterPro" id="IPR035919">
    <property type="entry name" value="EAL_sf"/>
</dbReference>
<name>W9W2B4_9GAMM</name>
<dbReference type="SUPFAM" id="SSF55073">
    <property type="entry name" value="Nucleotide cyclase"/>
    <property type="match status" value="1"/>
</dbReference>
<dbReference type="Pfam" id="PF00563">
    <property type="entry name" value="EAL"/>
    <property type="match status" value="1"/>
</dbReference>
<dbReference type="NCBIfam" id="TIGR00254">
    <property type="entry name" value="GGDEF"/>
    <property type="match status" value="1"/>
</dbReference>
<dbReference type="PANTHER" id="PTHR33121">
    <property type="entry name" value="CYCLIC DI-GMP PHOSPHODIESTERASE PDEF"/>
    <property type="match status" value="1"/>
</dbReference>
<dbReference type="AlphaFoldDB" id="W9W2B4"/>
<sequence>MGSLMNPASSPDDEDALFLIEDRPEGRDQPRDVWRILIVDDEADVHEATELALRDLIIDDRSLVFLHAYSAQQAYDILAETQDIAVVLLDVVMESEGAGLELVHRIREELAQRAVRIILRTGQPGYAPEIDAIRAYDINDYKTKSELTRVRLFTSLTVAIRSYRQIHQLEMGRRGLELIVSASLGLAKRRALHCFAEGVVTQLCALLNIAPEGLVCVASPAGGESPWLIAAAGHYRDLIQSPLHALPDTEVREALERCLRLKTHVLEPRTCLYFDVQGTQGIAAHVAADLPLERVNRNLLEVFCANVTVGFENALLHEQLTDSAYYDPLLRLPNRTRLIQLIDDRKDAHRDSTLALVDLDDFAEINAALDHHFGDRVLRAVAYRLEQVFQPPTLIARVTADAFALLGPSEAIDRRAIEQVFSTPFDLQDKSIRISATASLIRVGPEPRGGADLLKDASIALKQAKRLNRGRATLFTEDLSLAARDRIRLLTSLRSAFYAERLHLAFQPQVELETGRVVGAEALLRWTTKEGQVIPPERFIPLAEHSGLMIPIGEWVLRTACLQLKRLDDRKQSGFRMAVNVSQTQFREPDFISMLDRVLREYQVAPEQIELELTESIAIGHMESTAAKIAEIRRMGVSIALDDFGTGYSSLSVLKQLGIDRLKIDRAFVQEIGRPNDSGIADLVVALGRQLNLGTTAEGVETEEQRRCLMEHGCQDGQGYLFGRPLPSADFETWMADNG</sequence>
<protein>
    <submittedName>
        <fullName evidence="5">Putative signaling protein</fullName>
    </submittedName>
</protein>
<dbReference type="PROSITE" id="PS50887">
    <property type="entry name" value="GGDEF"/>
    <property type="match status" value="1"/>
</dbReference>
<comment type="caution">
    <text evidence="5">The sequence shown here is derived from an EMBL/GenBank/DDBJ whole genome shotgun (WGS) entry which is preliminary data.</text>
</comment>
<organism evidence="5 6">
    <name type="scientific">Imhoffiella purpurea</name>
    <dbReference type="NCBI Taxonomy" id="1249627"/>
    <lineage>
        <taxon>Bacteria</taxon>
        <taxon>Pseudomonadati</taxon>
        <taxon>Pseudomonadota</taxon>
        <taxon>Gammaproteobacteria</taxon>
        <taxon>Chromatiales</taxon>
        <taxon>Chromatiaceae</taxon>
        <taxon>Imhoffiella</taxon>
    </lineage>
</organism>
<dbReference type="InterPro" id="IPR011006">
    <property type="entry name" value="CheY-like_superfamily"/>
</dbReference>
<dbReference type="GO" id="GO:0000160">
    <property type="term" value="P:phosphorelay signal transduction system"/>
    <property type="evidence" value="ECO:0007669"/>
    <property type="project" value="InterPro"/>
</dbReference>
<dbReference type="InterPro" id="IPR021800">
    <property type="entry name" value="DUF3369"/>
</dbReference>
<dbReference type="Pfam" id="PF00990">
    <property type="entry name" value="GGDEF"/>
    <property type="match status" value="1"/>
</dbReference>
<dbReference type="PROSITE" id="PS50883">
    <property type="entry name" value="EAL"/>
    <property type="match status" value="1"/>
</dbReference>
<dbReference type="SUPFAM" id="SSF52172">
    <property type="entry name" value="CheY-like"/>
    <property type="match status" value="1"/>
</dbReference>
<dbReference type="Proteomes" id="UP000019460">
    <property type="component" value="Unassembled WGS sequence"/>
</dbReference>
<dbReference type="GO" id="GO:0071111">
    <property type="term" value="F:cyclic-guanylate-specific phosphodiesterase activity"/>
    <property type="evidence" value="ECO:0007669"/>
    <property type="project" value="InterPro"/>
</dbReference>
<dbReference type="Pfam" id="PF11849">
    <property type="entry name" value="DUF3369"/>
    <property type="match status" value="1"/>
</dbReference>
<reference evidence="5 6" key="1">
    <citation type="submission" date="2012-11" db="EMBL/GenBank/DDBJ databases">
        <title>Genome assembly of Thiorhodococcus sp. AK35.</title>
        <authorList>
            <person name="Nupur N."/>
            <person name="Khatri I."/>
            <person name="Subramanian S."/>
            <person name="Pinnaka A."/>
        </authorList>
    </citation>
    <scope>NUCLEOTIDE SEQUENCE [LARGE SCALE GENOMIC DNA]</scope>
    <source>
        <strain evidence="5 6">AK35</strain>
    </source>
</reference>
<gene>
    <name evidence="5" type="ORF">D779_3397</name>
</gene>
<dbReference type="SUPFAM" id="SSF141868">
    <property type="entry name" value="EAL domain-like"/>
    <property type="match status" value="1"/>
</dbReference>
<dbReference type="eggNOG" id="COG5001">
    <property type="taxonomic scope" value="Bacteria"/>
</dbReference>
<dbReference type="SMART" id="SM00267">
    <property type="entry name" value="GGDEF"/>
    <property type="match status" value="1"/>
</dbReference>
<dbReference type="InterPro" id="IPR001633">
    <property type="entry name" value="EAL_dom"/>
</dbReference>
<dbReference type="CDD" id="cd01949">
    <property type="entry name" value="GGDEF"/>
    <property type="match status" value="1"/>
</dbReference>
<dbReference type="InterPro" id="IPR001789">
    <property type="entry name" value="Sig_transdc_resp-reg_receiver"/>
</dbReference>
<dbReference type="STRING" id="1249627.D779_3397"/>